<proteinExistence type="predicted"/>
<name>A0AAE0FXP0_9CHLO</name>
<organism evidence="2 3">
    <name type="scientific">Cymbomonas tetramitiformis</name>
    <dbReference type="NCBI Taxonomy" id="36881"/>
    <lineage>
        <taxon>Eukaryota</taxon>
        <taxon>Viridiplantae</taxon>
        <taxon>Chlorophyta</taxon>
        <taxon>Pyramimonadophyceae</taxon>
        <taxon>Pyramimonadales</taxon>
        <taxon>Pyramimonadaceae</taxon>
        <taxon>Cymbomonas</taxon>
    </lineage>
</organism>
<dbReference type="EMBL" id="LGRX02012254">
    <property type="protein sequence ID" value="KAK3267688.1"/>
    <property type="molecule type" value="Genomic_DNA"/>
</dbReference>
<evidence type="ECO:0000313" key="2">
    <source>
        <dbReference type="EMBL" id="KAK3267688.1"/>
    </source>
</evidence>
<sequence>MTPQGNPGVKAGLPDFPLHCVISVTLPEYEERSSSGMCRDTEGTAPVQFSSLSACGPATRAPFSQAAAEHASRESKGPSHPSQRAPAAPGVAPHSFWQCDSYAATEKGRNTAHKALVNTALALSAKPLFDDTSTALVLDGSTGGTTRALLQHDVCAAEAIFIPNPNTAVVQRLRASLGVTAFASRVEGYIFGRPAALPPHRLVFLDFTGSVQTNLGTVERTFRAIDPRGGVLAVTFSARGEGRSWSRAEAIHTAISNIARAAREHGFAMSGLGAEGFSDYILCEPTRPSITSCTGQHASASLSIVTEEASLVDEDTEPPEGTSTLASKPRILAEEGASHGKEAFGNCVPMRRCRVGNLRYDATLHELRRALHERQLIELATTLQRWLQTTQSENVPASLRTVADETSRKTLEVTGGSVLGAMFTPKSEPLAVLGRAGPLPDTLARQLMRVGHNVLRAAGGSRLQLVSEAGSGSLLSGEHNYKGCVLAYCGQMFVLAFTLRGPDRNQV</sequence>
<gene>
    <name evidence="2" type="ORF">CYMTET_23770</name>
</gene>
<reference evidence="2 3" key="1">
    <citation type="journal article" date="2015" name="Genome Biol. Evol.">
        <title>Comparative Genomics of a Bacterivorous Green Alga Reveals Evolutionary Causalities and Consequences of Phago-Mixotrophic Mode of Nutrition.</title>
        <authorList>
            <person name="Burns J.A."/>
            <person name="Paasch A."/>
            <person name="Narechania A."/>
            <person name="Kim E."/>
        </authorList>
    </citation>
    <scope>NUCLEOTIDE SEQUENCE [LARGE SCALE GENOMIC DNA]</scope>
    <source>
        <strain evidence="2 3">PLY_AMNH</strain>
    </source>
</reference>
<accession>A0AAE0FXP0</accession>
<evidence type="ECO:0000313" key="3">
    <source>
        <dbReference type="Proteomes" id="UP001190700"/>
    </source>
</evidence>
<protein>
    <submittedName>
        <fullName evidence="2">Uncharacterized protein</fullName>
    </submittedName>
</protein>
<dbReference type="Proteomes" id="UP001190700">
    <property type="component" value="Unassembled WGS sequence"/>
</dbReference>
<comment type="caution">
    <text evidence="2">The sequence shown here is derived from an EMBL/GenBank/DDBJ whole genome shotgun (WGS) entry which is preliminary data.</text>
</comment>
<feature type="region of interest" description="Disordered" evidence="1">
    <location>
        <begin position="62"/>
        <end position="91"/>
    </location>
</feature>
<evidence type="ECO:0000256" key="1">
    <source>
        <dbReference type="SAM" id="MobiDB-lite"/>
    </source>
</evidence>
<dbReference type="AlphaFoldDB" id="A0AAE0FXP0"/>
<keyword evidence="3" id="KW-1185">Reference proteome</keyword>